<dbReference type="Proteomes" id="UP001056535">
    <property type="component" value="Chromosome"/>
</dbReference>
<sequence>MQFHHHGYVKHDPRIKEPAGTGIDRPAELPDTMDVLIVGAGPAGIIQAAQLTNYPSVTTRIIESRPHRLEIGRADGLWPRSSETFQAFEFRDRIAEEAMHLREMNFWGPHPANPAVIARGVRAADPPAHISEFPPIVVNQARVIDYFAEYAANGPAKIEPDYGYEFVDYSRDDSDEFPVQVRLRDPDGQERQVRTKYLVGCDGARSLVRDSAGIEVIADQAAHAWAVMDILAVTDFPDFRTKCGIQSDKDGTVLLIPREGGFLVRFYVSLGDVDDANRAQVRATTVEEAIERAKRILNPYSLDVREVAWYSVYEVRHRIAQQFDDARTAPASDAGPRVFIAGDACHTHSAKAGQGMNVSMQDGWNLAWKLGQVLEGRSAPSLLSTYAAERLVIAEDLIAFDKEWSAMMSKRPEEFSSPQEIGDFYVDSAEFPNGFSTEYQPSTLTGEATHQELAADFPIGKRFKSAEVSRVADTTPRHLGHHFRADGRWRLYAFADTDGTAVADLANWLEHSPQSPVTKFTPEGADIDGVFDAKVIYQQPYQEIDLGQVSRYFLPDVGPLRLTDYEKVYAALPDSDIFNIRQIDRQSGALVIVRPDMYVAHVLPLTAREEITEFFANSMLVQQASESIVVDA</sequence>
<comment type="cofactor">
    <cofactor evidence="1">
        <name>FAD</name>
        <dbReference type="ChEBI" id="CHEBI:57692"/>
    </cofactor>
</comment>
<evidence type="ECO:0000256" key="6">
    <source>
        <dbReference type="SAM" id="MobiDB-lite"/>
    </source>
</evidence>
<gene>
    <name evidence="9" type="ORF">NF557_05490</name>
</gene>
<keyword evidence="9" id="KW-0503">Monooxygenase</keyword>
<dbReference type="Pfam" id="PF01494">
    <property type="entry name" value="FAD_binding_3"/>
    <property type="match status" value="1"/>
</dbReference>
<dbReference type="PANTHER" id="PTHR43004:SF19">
    <property type="entry name" value="BINDING MONOOXYGENASE, PUTATIVE (JCVI)-RELATED"/>
    <property type="match status" value="1"/>
</dbReference>
<feature type="region of interest" description="Disordered" evidence="6">
    <location>
        <begin position="1"/>
        <end position="26"/>
    </location>
</feature>
<keyword evidence="10" id="KW-1185">Reference proteome</keyword>
<dbReference type="InterPro" id="IPR038220">
    <property type="entry name" value="PHOX_C_sf"/>
</dbReference>
<dbReference type="CDD" id="cd02979">
    <property type="entry name" value="PHOX_C"/>
    <property type="match status" value="1"/>
</dbReference>
<dbReference type="InterPro" id="IPR036249">
    <property type="entry name" value="Thioredoxin-like_sf"/>
</dbReference>
<keyword evidence="5" id="KW-0560">Oxidoreductase</keyword>
<dbReference type="SUPFAM" id="SSF51905">
    <property type="entry name" value="FAD/NAD(P)-binding domain"/>
    <property type="match status" value="1"/>
</dbReference>
<evidence type="ECO:0000259" key="8">
    <source>
        <dbReference type="Pfam" id="PF07976"/>
    </source>
</evidence>
<reference evidence="9" key="1">
    <citation type="submission" date="2022-06" db="EMBL/GenBank/DDBJ databases">
        <title>Ornithinimicrobium JY.X270.</title>
        <authorList>
            <person name="Huang Y."/>
        </authorList>
    </citation>
    <scope>NUCLEOTIDE SEQUENCE</scope>
    <source>
        <strain evidence="9">JY.X270</strain>
    </source>
</reference>
<name>A0ABY4YMI7_9MICO</name>
<dbReference type="Pfam" id="PF07976">
    <property type="entry name" value="Phe_hydrox_dim"/>
    <property type="match status" value="1"/>
</dbReference>
<keyword evidence="3" id="KW-0285">Flavoprotein</keyword>
<evidence type="ECO:0000256" key="5">
    <source>
        <dbReference type="ARBA" id="ARBA00023002"/>
    </source>
</evidence>
<dbReference type="Gene3D" id="3.30.9.10">
    <property type="entry name" value="D-Amino Acid Oxidase, subunit A, domain 2"/>
    <property type="match status" value="1"/>
</dbReference>
<evidence type="ECO:0000313" key="9">
    <source>
        <dbReference type="EMBL" id="USQ77367.1"/>
    </source>
</evidence>
<dbReference type="NCBIfam" id="NF006144">
    <property type="entry name" value="PRK08294.1"/>
    <property type="match status" value="1"/>
</dbReference>
<evidence type="ECO:0000256" key="3">
    <source>
        <dbReference type="ARBA" id="ARBA00022630"/>
    </source>
</evidence>
<dbReference type="PRINTS" id="PR00420">
    <property type="entry name" value="RNGMNOXGNASE"/>
</dbReference>
<evidence type="ECO:0000313" key="10">
    <source>
        <dbReference type="Proteomes" id="UP001056535"/>
    </source>
</evidence>
<keyword evidence="4" id="KW-0274">FAD</keyword>
<dbReference type="Gene3D" id="3.40.30.20">
    <property type="match status" value="1"/>
</dbReference>
<evidence type="ECO:0000256" key="1">
    <source>
        <dbReference type="ARBA" id="ARBA00001974"/>
    </source>
</evidence>
<evidence type="ECO:0000259" key="7">
    <source>
        <dbReference type="Pfam" id="PF01494"/>
    </source>
</evidence>
<evidence type="ECO:0000256" key="2">
    <source>
        <dbReference type="ARBA" id="ARBA00007801"/>
    </source>
</evidence>
<proteinExistence type="inferred from homology"/>
<feature type="domain" description="Phenol hydroxylase-like C-terminal dimerisation" evidence="8">
    <location>
        <begin position="437"/>
        <end position="622"/>
    </location>
</feature>
<dbReference type="InterPro" id="IPR002938">
    <property type="entry name" value="FAD-bd"/>
</dbReference>
<feature type="domain" description="FAD-binding" evidence="7">
    <location>
        <begin position="33"/>
        <end position="400"/>
    </location>
</feature>
<evidence type="ECO:0000256" key="4">
    <source>
        <dbReference type="ARBA" id="ARBA00022827"/>
    </source>
</evidence>
<dbReference type="SUPFAM" id="SSF52833">
    <property type="entry name" value="Thioredoxin-like"/>
    <property type="match status" value="1"/>
</dbReference>
<dbReference type="PANTHER" id="PTHR43004">
    <property type="entry name" value="TRK SYSTEM POTASSIUM UPTAKE PROTEIN"/>
    <property type="match status" value="1"/>
</dbReference>
<dbReference type="RefSeq" id="WP_252622423.1">
    <property type="nucleotide sequence ID" value="NZ_CP099490.1"/>
</dbReference>
<comment type="similarity">
    <text evidence="2">Belongs to the PheA/TfdB FAD monooxygenase family.</text>
</comment>
<dbReference type="GO" id="GO:0004497">
    <property type="term" value="F:monooxygenase activity"/>
    <property type="evidence" value="ECO:0007669"/>
    <property type="project" value="UniProtKB-KW"/>
</dbReference>
<accession>A0ABY4YMI7</accession>
<dbReference type="InterPro" id="IPR012941">
    <property type="entry name" value="Phe_hydrox_C_dim_dom"/>
</dbReference>
<dbReference type="InterPro" id="IPR050641">
    <property type="entry name" value="RIFMO-like"/>
</dbReference>
<organism evidence="9 10">
    <name type="scientific">Ornithinimicrobium cryptoxanthini</name>
    <dbReference type="NCBI Taxonomy" id="2934161"/>
    <lineage>
        <taxon>Bacteria</taxon>
        <taxon>Bacillati</taxon>
        <taxon>Actinomycetota</taxon>
        <taxon>Actinomycetes</taxon>
        <taxon>Micrococcales</taxon>
        <taxon>Ornithinimicrobiaceae</taxon>
        <taxon>Ornithinimicrobium</taxon>
    </lineage>
</organism>
<protein>
    <submittedName>
        <fullName evidence="9">FAD-dependent monooxygenase</fullName>
    </submittedName>
</protein>
<dbReference type="EMBL" id="CP099490">
    <property type="protein sequence ID" value="USQ77367.1"/>
    <property type="molecule type" value="Genomic_DNA"/>
</dbReference>
<dbReference type="Gene3D" id="3.50.50.60">
    <property type="entry name" value="FAD/NAD(P)-binding domain"/>
    <property type="match status" value="1"/>
</dbReference>
<dbReference type="SUPFAM" id="SSF54373">
    <property type="entry name" value="FAD-linked reductases, C-terminal domain"/>
    <property type="match status" value="1"/>
</dbReference>
<dbReference type="InterPro" id="IPR036188">
    <property type="entry name" value="FAD/NAD-bd_sf"/>
</dbReference>